<reference evidence="11" key="1">
    <citation type="submission" date="2025-08" db="UniProtKB">
        <authorList>
            <consortium name="RefSeq"/>
        </authorList>
    </citation>
    <scope>IDENTIFICATION</scope>
    <source>
        <tissue evidence="11">Testes</tissue>
    </source>
</reference>
<sequence>MDYGMTYYQDRTAISTFQSEYATRSPSNVALGQNDRKLTGFTLKPVVTSTSQPAYHTRKTISIKPMMEGCSAKTDIVFLKTHKCGSSTVQNILFRYGDKYNLTFATPKTQFVNNMGWPNYFDKRFLLEVPWNRYNIFAFHTKFKYKSISSIMSRDSVYITILRDPVNQFESVFSYYRIDKMYKIQADDISQALRVFISNPLRFYEKTPIVLAKNPMLFDLGMEISAFDKKERVLEKIRELNSTFDFVMIAEQMDQSLILLRHLLCWDLDDVIYFSLNARLSSERRGTVTQLMANRTRNWNAGDVILYDHFYELFQRRVLEFGKAKMADEVKKLKQKKFDLYKYCVNATAINLLTNQTFLSPGIDINSFLVNKYAQNNSTCVRLTQLELSYTEIIRDKLLQNINTYNSNNRHHVTHDNTTHFDFQNNTVQ</sequence>
<keyword evidence="5" id="KW-0735">Signal-anchor</keyword>
<evidence type="ECO:0000313" key="10">
    <source>
        <dbReference type="Proteomes" id="UP000694865"/>
    </source>
</evidence>
<evidence type="ECO:0000256" key="5">
    <source>
        <dbReference type="ARBA" id="ARBA00022968"/>
    </source>
</evidence>
<comment type="similarity">
    <text evidence="2">Belongs to the galactose-3-O-sulfotransferase family.</text>
</comment>
<keyword evidence="9" id="KW-0325">Glycoprotein</keyword>
<dbReference type="RefSeq" id="XP_002738877.1">
    <property type="nucleotide sequence ID" value="XM_002738831.1"/>
</dbReference>
<dbReference type="GeneID" id="100366623"/>
<keyword evidence="4" id="KW-0812">Transmembrane</keyword>
<evidence type="ECO:0000256" key="3">
    <source>
        <dbReference type="ARBA" id="ARBA00022679"/>
    </source>
</evidence>
<organism evidence="10 11">
    <name type="scientific">Saccoglossus kowalevskii</name>
    <name type="common">Acorn worm</name>
    <dbReference type="NCBI Taxonomy" id="10224"/>
    <lineage>
        <taxon>Eukaryota</taxon>
        <taxon>Metazoa</taxon>
        <taxon>Hemichordata</taxon>
        <taxon>Enteropneusta</taxon>
        <taxon>Harrimaniidae</taxon>
        <taxon>Saccoglossus</taxon>
    </lineage>
</organism>
<keyword evidence="10" id="KW-1185">Reference proteome</keyword>
<keyword evidence="3" id="KW-0808">Transferase</keyword>
<evidence type="ECO:0000256" key="9">
    <source>
        <dbReference type="ARBA" id="ARBA00023180"/>
    </source>
</evidence>
<proteinExistence type="inferred from homology"/>
<protein>
    <submittedName>
        <fullName evidence="11">Galactosylceramide sulfotransferase-like</fullName>
    </submittedName>
</protein>
<dbReference type="SUPFAM" id="SSF52540">
    <property type="entry name" value="P-loop containing nucleoside triphosphate hydrolases"/>
    <property type="match status" value="1"/>
</dbReference>
<evidence type="ECO:0000256" key="4">
    <source>
        <dbReference type="ARBA" id="ARBA00022692"/>
    </source>
</evidence>
<dbReference type="InterPro" id="IPR009729">
    <property type="entry name" value="Gal-3-0_sulfotransfrase"/>
</dbReference>
<accession>A0ABM0GWH6</accession>
<evidence type="ECO:0000256" key="6">
    <source>
        <dbReference type="ARBA" id="ARBA00022989"/>
    </source>
</evidence>
<evidence type="ECO:0000313" key="11">
    <source>
        <dbReference type="RefSeq" id="XP_002738877.1"/>
    </source>
</evidence>
<dbReference type="Proteomes" id="UP000694865">
    <property type="component" value="Unplaced"/>
</dbReference>
<keyword evidence="8" id="KW-0472">Membrane</keyword>
<dbReference type="PANTHER" id="PTHR14647:SF86">
    <property type="entry name" value="GALACTOSE-3-O-SULFOTRANSFERASE"/>
    <property type="match status" value="1"/>
</dbReference>
<keyword evidence="6" id="KW-1133">Transmembrane helix</keyword>
<dbReference type="PANTHER" id="PTHR14647">
    <property type="entry name" value="GALACTOSE-3-O-SULFOTRANSFERASE"/>
    <property type="match status" value="1"/>
</dbReference>
<gene>
    <name evidence="11" type="primary">LOC100366623</name>
</gene>
<evidence type="ECO:0000256" key="1">
    <source>
        <dbReference type="ARBA" id="ARBA00004323"/>
    </source>
</evidence>
<name>A0ABM0GWH6_SACKO</name>
<dbReference type="Gene3D" id="3.40.50.300">
    <property type="entry name" value="P-loop containing nucleotide triphosphate hydrolases"/>
    <property type="match status" value="1"/>
</dbReference>
<dbReference type="InterPro" id="IPR027417">
    <property type="entry name" value="P-loop_NTPase"/>
</dbReference>
<evidence type="ECO:0000256" key="8">
    <source>
        <dbReference type="ARBA" id="ARBA00023136"/>
    </source>
</evidence>
<evidence type="ECO:0000256" key="7">
    <source>
        <dbReference type="ARBA" id="ARBA00023034"/>
    </source>
</evidence>
<dbReference type="Pfam" id="PF06990">
    <property type="entry name" value="Gal-3-0_sulfotr"/>
    <property type="match status" value="1"/>
</dbReference>
<comment type="subcellular location">
    <subcellularLocation>
        <location evidence="1">Golgi apparatus membrane</location>
        <topology evidence="1">Single-pass type II membrane protein</topology>
    </subcellularLocation>
</comment>
<evidence type="ECO:0000256" key="2">
    <source>
        <dbReference type="ARBA" id="ARBA00008124"/>
    </source>
</evidence>
<keyword evidence="7" id="KW-0333">Golgi apparatus</keyword>